<dbReference type="Proteomes" id="UP000606721">
    <property type="component" value="Unassembled WGS sequence"/>
</dbReference>
<protein>
    <recommendedName>
        <fullName evidence="3">Bacteriocin immunity protein</fullName>
    </recommendedName>
</protein>
<keyword evidence="2" id="KW-1185">Reference proteome</keyword>
<organism evidence="1 2">
    <name type="scientific">Aphanizomenon flos-aquae FACHB-1040</name>
    <dbReference type="NCBI Taxonomy" id="2692887"/>
    <lineage>
        <taxon>Bacteria</taxon>
        <taxon>Bacillati</taxon>
        <taxon>Cyanobacteriota</taxon>
        <taxon>Cyanophyceae</taxon>
        <taxon>Nostocales</taxon>
        <taxon>Aphanizomenonaceae</taxon>
        <taxon>Aphanizomenon</taxon>
    </lineage>
</organism>
<proteinExistence type="predicted"/>
<evidence type="ECO:0008006" key="3">
    <source>
        <dbReference type="Google" id="ProtNLM"/>
    </source>
</evidence>
<comment type="caution">
    <text evidence="1">The sequence shown here is derived from an EMBL/GenBank/DDBJ whole genome shotgun (WGS) entry which is preliminary data.</text>
</comment>
<name>A0ABR8C2N8_APHFL</name>
<accession>A0ABR8C2N8</accession>
<evidence type="ECO:0000313" key="2">
    <source>
        <dbReference type="Proteomes" id="UP000606721"/>
    </source>
</evidence>
<dbReference type="RefSeq" id="WP_190384549.1">
    <property type="nucleotide sequence ID" value="NZ_JACJQT010000115.1"/>
</dbReference>
<gene>
    <name evidence="1" type="ORF">H6F99_24915</name>
</gene>
<dbReference type="EMBL" id="JACJQT010000115">
    <property type="protein sequence ID" value="MBD2281393.1"/>
    <property type="molecule type" value="Genomic_DNA"/>
</dbReference>
<reference evidence="1 2" key="1">
    <citation type="journal article" date="2020" name="ISME J.">
        <title>Comparative genomics reveals insights into cyanobacterial evolution and habitat adaptation.</title>
        <authorList>
            <person name="Chen M.Y."/>
            <person name="Teng W.K."/>
            <person name="Zhao L."/>
            <person name="Hu C.X."/>
            <person name="Zhou Y.K."/>
            <person name="Han B.P."/>
            <person name="Song L.R."/>
            <person name="Shu W.S."/>
        </authorList>
    </citation>
    <scope>NUCLEOTIDE SEQUENCE [LARGE SCALE GENOMIC DNA]</scope>
    <source>
        <strain evidence="1 2">FACHB-1040</strain>
    </source>
</reference>
<evidence type="ECO:0000313" key="1">
    <source>
        <dbReference type="EMBL" id="MBD2281393.1"/>
    </source>
</evidence>
<sequence length="106" mass="12247">MNEIELLTRIEQKIDIFLQESMIQQSSLKAKSDIFVTALRSDHEYNSSQANTAKLYLSRLMTVYQQNGLGLSDLFFAIADYCHSRKFNVLDSRCQELGSDSHEIFF</sequence>